<keyword evidence="3" id="KW-0804">Transcription</keyword>
<proteinExistence type="predicted"/>
<gene>
    <name evidence="5" type="ORF">SAMN02745134_03824</name>
</gene>
<protein>
    <submittedName>
        <fullName evidence="5">Transcriptional regulator, DeoR family</fullName>
    </submittedName>
</protein>
<evidence type="ECO:0000256" key="3">
    <source>
        <dbReference type="ARBA" id="ARBA00023163"/>
    </source>
</evidence>
<dbReference type="Gene3D" id="1.10.10.10">
    <property type="entry name" value="Winged helix-like DNA-binding domain superfamily/Winged helix DNA-binding domain"/>
    <property type="match status" value="1"/>
</dbReference>
<organism evidence="5 6">
    <name type="scientific">Clostridium acidisoli DSM 12555</name>
    <dbReference type="NCBI Taxonomy" id="1121291"/>
    <lineage>
        <taxon>Bacteria</taxon>
        <taxon>Bacillati</taxon>
        <taxon>Bacillota</taxon>
        <taxon>Clostridia</taxon>
        <taxon>Eubacteriales</taxon>
        <taxon>Clostridiaceae</taxon>
        <taxon>Clostridium</taxon>
    </lineage>
</organism>
<dbReference type="Pfam" id="PF08220">
    <property type="entry name" value="HTH_DeoR"/>
    <property type="match status" value="1"/>
</dbReference>
<keyword evidence="2" id="KW-0238">DNA-binding</keyword>
<keyword evidence="1" id="KW-0805">Transcription regulation</keyword>
<dbReference type="PANTHER" id="PTHR30363">
    <property type="entry name" value="HTH-TYPE TRANSCRIPTIONAL REGULATOR SRLR-RELATED"/>
    <property type="match status" value="1"/>
</dbReference>
<dbReference type="OrthoDB" id="9797223at2"/>
<dbReference type="PROSITE" id="PS00894">
    <property type="entry name" value="HTH_DEOR_1"/>
    <property type="match status" value="1"/>
</dbReference>
<dbReference type="Pfam" id="PF00455">
    <property type="entry name" value="DeoRC"/>
    <property type="match status" value="1"/>
</dbReference>
<evidence type="ECO:0000256" key="1">
    <source>
        <dbReference type="ARBA" id="ARBA00023015"/>
    </source>
</evidence>
<sequence length="255" mass="28013">MFAEERQMEIGLILQKTGSIKVNELSEHFGVSEATVRRDLQEMEGKKLLRRTHGCAVKSEITNFEPSFMEKKDEKSDEKSLIANYAAKLIKNGDTIVLDSGTTTLEIAKNITAENITVITNSIDIAVELSSKNSIELILTGGALRMNTRAMVGYICEDMLRNFRVDKAFIGTNGISLTEGITTPNLVEAQCKKAMINSASKAIIVADSSKFDMVCFSVICPITDIYSIITSGDISEEIINAYSNQGVKIEIIKRG</sequence>
<dbReference type="SUPFAM" id="SSF46785">
    <property type="entry name" value="Winged helix' DNA-binding domain"/>
    <property type="match status" value="1"/>
</dbReference>
<dbReference type="GO" id="GO:0003677">
    <property type="term" value="F:DNA binding"/>
    <property type="evidence" value="ECO:0007669"/>
    <property type="project" value="UniProtKB-KW"/>
</dbReference>
<dbReference type="InterPro" id="IPR018356">
    <property type="entry name" value="Tscrpt_reg_HTH_DeoR_CS"/>
</dbReference>
<dbReference type="PRINTS" id="PR00037">
    <property type="entry name" value="HTHLACR"/>
</dbReference>
<feature type="domain" description="HTH deoR-type" evidence="4">
    <location>
        <begin position="3"/>
        <end position="58"/>
    </location>
</feature>
<evidence type="ECO:0000313" key="5">
    <source>
        <dbReference type="EMBL" id="SMC29256.1"/>
    </source>
</evidence>
<dbReference type="PANTHER" id="PTHR30363:SF44">
    <property type="entry name" value="AGA OPERON TRANSCRIPTIONAL REPRESSOR-RELATED"/>
    <property type="match status" value="1"/>
</dbReference>
<dbReference type="RefSeq" id="WP_084117796.1">
    <property type="nucleotide sequence ID" value="NZ_FWXH01000039.1"/>
</dbReference>
<dbReference type="SUPFAM" id="SSF100950">
    <property type="entry name" value="NagB/RpiA/CoA transferase-like"/>
    <property type="match status" value="1"/>
</dbReference>
<dbReference type="GO" id="GO:0003700">
    <property type="term" value="F:DNA-binding transcription factor activity"/>
    <property type="evidence" value="ECO:0007669"/>
    <property type="project" value="InterPro"/>
</dbReference>
<dbReference type="SMART" id="SM00420">
    <property type="entry name" value="HTH_DEOR"/>
    <property type="match status" value="1"/>
</dbReference>
<keyword evidence="6" id="KW-1185">Reference proteome</keyword>
<reference evidence="5 6" key="1">
    <citation type="submission" date="2017-04" db="EMBL/GenBank/DDBJ databases">
        <authorList>
            <person name="Afonso C.L."/>
            <person name="Miller P.J."/>
            <person name="Scott M.A."/>
            <person name="Spackman E."/>
            <person name="Goraichik I."/>
            <person name="Dimitrov K.M."/>
            <person name="Suarez D.L."/>
            <person name="Swayne D.E."/>
        </authorList>
    </citation>
    <scope>NUCLEOTIDE SEQUENCE [LARGE SCALE GENOMIC DNA]</scope>
    <source>
        <strain evidence="5 6">DSM 12555</strain>
    </source>
</reference>
<dbReference type="InterPro" id="IPR050313">
    <property type="entry name" value="Carb_Metab_HTH_regulators"/>
</dbReference>
<accession>A0A1W1XZB3</accession>
<dbReference type="Gene3D" id="3.40.50.1360">
    <property type="match status" value="1"/>
</dbReference>
<evidence type="ECO:0000256" key="2">
    <source>
        <dbReference type="ARBA" id="ARBA00023125"/>
    </source>
</evidence>
<dbReference type="PROSITE" id="PS51000">
    <property type="entry name" value="HTH_DEOR_2"/>
    <property type="match status" value="1"/>
</dbReference>
<dbReference type="InterPro" id="IPR036390">
    <property type="entry name" value="WH_DNA-bd_sf"/>
</dbReference>
<dbReference type="STRING" id="1121291.SAMN02745134_03824"/>
<dbReference type="AlphaFoldDB" id="A0A1W1XZB3"/>
<dbReference type="InterPro" id="IPR001034">
    <property type="entry name" value="DeoR_HTH"/>
</dbReference>
<dbReference type="SMART" id="SM01134">
    <property type="entry name" value="DeoRC"/>
    <property type="match status" value="1"/>
</dbReference>
<dbReference type="InterPro" id="IPR037171">
    <property type="entry name" value="NagB/RpiA_transferase-like"/>
</dbReference>
<evidence type="ECO:0000313" key="6">
    <source>
        <dbReference type="Proteomes" id="UP000192468"/>
    </source>
</evidence>
<dbReference type="InterPro" id="IPR014036">
    <property type="entry name" value="DeoR-like_C"/>
</dbReference>
<dbReference type="InterPro" id="IPR036388">
    <property type="entry name" value="WH-like_DNA-bd_sf"/>
</dbReference>
<dbReference type="EMBL" id="FWXH01000039">
    <property type="protein sequence ID" value="SMC29256.1"/>
    <property type="molecule type" value="Genomic_DNA"/>
</dbReference>
<dbReference type="Proteomes" id="UP000192468">
    <property type="component" value="Unassembled WGS sequence"/>
</dbReference>
<evidence type="ECO:0000259" key="4">
    <source>
        <dbReference type="PROSITE" id="PS51000"/>
    </source>
</evidence>
<name>A0A1W1XZB3_9CLOT</name>